<comment type="caution">
    <text evidence="2">The sequence shown here is derived from an EMBL/GenBank/DDBJ whole genome shotgun (WGS) entry which is preliminary data.</text>
</comment>
<sequence>MKPLMAIILMLFYTLHSQATEHHINVYENRIDPEVLIIENGDQITWHIVNGRHQLISSENQAGFGFSSPVLPPGAQFTLDVETGQSGEVAYGTTLNPLLSAALVIEGPAVDYLIDEGINAHFYNPQTDGQGLLLEYVPNTQIVVAYWFTFGANNEQQWMLGTGTPQGNQVTMNMSATTGGQLNSDQVVSEVPWGELTLIFTDCFSGEAHYNGREQQLSGSFPFQRLYLAELCQ</sequence>
<dbReference type="RefSeq" id="WP_077409947.1">
    <property type="nucleotide sequence ID" value="NZ_JBHRTS010000002.1"/>
</dbReference>
<reference evidence="3" key="1">
    <citation type="journal article" date="2019" name="Int. J. Syst. Evol. Microbiol.">
        <title>The Global Catalogue of Microorganisms (GCM) 10K type strain sequencing project: providing services to taxonomists for standard genome sequencing and annotation.</title>
        <authorList>
            <consortium name="The Broad Institute Genomics Platform"/>
            <consortium name="The Broad Institute Genome Sequencing Center for Infectious Disease"/>
            <person name="Wu L."/>
            <person name="Ma J."/>
        </authorList>
    </citation>
    <scope>NUCLEOTIDE SEQUENCE [LARGE SCALE GENOMIC DNA]</scope>
    <source>
        <strain evidence="3">KCTC 42953</strain>
    </source>
</reference>
<name>A0ABV7J849_9GAMM</name>
<evidence type="ECO:0000256" key="1">
    <source>
        <dbReference type="SAM" id="SignalP"/>
    </source>
</evidence>
<dbReference type="InterPro" id="IPR008972">
    <property type="entry name" value="Cupredoxin"/>
</dbReference>
<dbReference type="Gene3D" id="2.60.40.420">
    <property type="entry name" value="Cupredoxins - blue copper proteins"/>
    <property type="match status" value="1"/>
</dbReference>
<evidence type="ECO:0000313" key="3">
    <source>
        <dbReference type="Proteomes" id="UP001595533"/>
    </source>
</evidence>
<dbReference type="SUPFAM" id="SSF49503">
    <property type="entry name" value="Cupredoxins"/>
    <property type="match status" value="1"/>
</dbReference>
<evidence type="ECO:0000313" key="2">
    <source>
        <dbReference type="EMBL" id="MFC3193267.1"/>
    </source>
</evidence>
<gene>
    <name evidence="2" type="ORF">ACFODZ_03320</name>
</gene>
<dbReference type="Proteomes" id="UP001595533">
    <property type="component" value="Unassembled WGS sequence"/>
</dbReference>
<feature type="signal peptide" evidence="1">
    <location>
        <begin position="1"/>
        <end position="19"/>
    </location>
</feature>
<dbReference type="EMBL" id="JBHRTS010000002">
    <property type="protein sequence ID" value="MFC3193267.1"/>
    <property type="molecule type" value="Genomic_DNA"/>
</dbReference>
<proteinExistence type="predicted"/>
<protein>
    <submittedName>
        <fullName evidence="2">Uncharacterized protein</fullName>
    </submittedName>
</protein>
<keyword evidence="3" id="KW-1185">Reference proteome</keyword>
<keyword evidence="1" id="KW-0732">Signal</keyword>
<feature type="chain" id="PRO_5046123511" evidence="1">
    <location>
        <begin position="20"/>
        <end position="233"/>
    </location>
</feature>
<organism evidence="2 3">
    <name type="scientific">Marinicella sediminis</name>
    <dbReference type="NCBI Taxonomy" id="1792834"/>
    <lineage>
        <taxon>Bacteria</taxon>
        <taxon>Pseudomonadati</taxon>
        <taxon>Pseudomonadota</taxon>
        <taxon>Gammaproteobacteria</taxon>
        <taxon>Lysobacterales</taxon>
        <taxon>Marinicellaceae</taxon>
        <taxon>Marinicella</taxon>
    </lineage>
</organism>
<accession>A0ABV7J849</accession>